<gene>
    <name evidence="1" type="ORF">METZ01_LOCUS15895</name>
</gene>
<reference evidence="1" key="1">
    <citation type="submission" date="2018-05" db="EMBL/GenBank/DDBJ databases">
        <authorList>
            <person name="Lanie J.A."/>
            <person name="Ng W.-L."/>
            <person name="Kazmierczak K.M."/>
            <person name="Andrzejewski T.M."/>
            <person name="Davidsen T.M."/>
            <person name="Wayne K.J."/>
            <person name="Tettelin H."/>
            <person name="Glass J.I."/>
            <person name="Rusch D."/>
            <person name="Podicherti R."/>
            <person name="Tsui H.-C.T."/>
            <person name="Winkler M.E."/>
        </authorList>
    </citation>
    <scope>NUCLEOTIDE SEQUENCE</scope>
</reference>
<sequence>LLNIFLLMTNLIIMKLRMTCQSTLNTTN</sequence>
<evidence type="ECO:0000313" key="1">
    <source>
        <dbReference type="EMBL" id="SUZ63041.1"/>
    </source>
</evidence>
<protein>
    <submittedName>
        <fullName evidence="1">Uncharacterized protein</fullName>
    </submittedName>
</protein>
<proteinExistence type="predicted"/>
<feature type="non-terminal residue" evidence="1">
    <location>
        <position position="28"/>
    </location>
</feature>
<organism evidence="1">
    <name type="scientific">marine metagenome</name>
    <dbReference type="NCBI Taxonomy" id="408172"/>
    <lineage>
        <taxon>unclassified sequences</taxon>
        <taxon>metagenomes</taxon>
        <taxon>ecological metagenomes</taxon>
    </lineage>
</organism>
<name>A0A381P7W7_9ZZZZ</name>
<feature type="non-terminal residue" evidence="1">
    <location>
        <position position="1"/>
    </location>
</feature>
<dbReference type="EMBL" id="UINC01000906">
    <property type="protein sequence ID" value="SUZ63041.1"/>
    <property type="molecule type" value="Genomic_DNA"/>
</dbReference>
<dbReference type="AlphaFoldDB" id="A0A381P7W7"/>
<accession>A0A381P7W7</accession>